<evidence type="ECO:0000313" key="1">
    <source>
        <dbReference type="EMBL" id="KDQ26839.1"/>
    </source>
</evidence>
<protein>
    <submittedName>
        <fullName evidence="1">Uncharacterized protein</fullName>
    </submittedName>
</protein>
<organism evidence="1 2">
    <name type="scientific">Pleurotus ostreatus (strain PC15)</name>
    <name type="common">Oyster mushroom</name>
    <dbReference type="NCBI Taxonomy" id="1137138"/>
    <lineage>
        <taxon>Eukaryota</taxon>
        <taxon>Fungi</taxon>
        <taxon>Dikarya</taxon>
        <taxon>Basidiomycota</taxon>
        <taxon>Agaricomycotina</taxon>
        <taxon>Agaricomycetes</taxon>
        <taxon>Agaricomycetidae</taxon>
        <taxon>Agaricales</taxon>
        <taxon>Pleurotineae</taxon>
        <taxon>Pleurotaceae</taxon>
        <taxon>Pleurotus</taxon>
    </lineage>
</organism>
<evidence type="ECO:0000313" key="2">
    <source>
        <dbReference type="Proteomes" id="UP000027073"/>
    </source>
</evidence>
<accession>A0A067NGA3</accession>
<dbReference type="GO" id="GO:0008757">
    <property type="term" value="F:S-adenosylmethionine-dependent methyltransferase activity"/>
    <property type="evidence" value="ECO:0007669"/>
    <property type="project" value="UniProtKB-ARBA"/>
</dbReference>
<dbReference type="AlphaFoldDB" id="A0A067NGA3"/>
<dbReference type="InterPro" id="IPR019410">
    <property type="entry name" value="Methyltransf_16"/>
</dbReference>
<dbReference type="STRING" id="1137138.A0A067NGA3"/>
<dbReference type="EMBL" id="KL198009">
    <property type="protein sequence ID" value="KDQ26839.1"/>
    <property type="molecule type" value="Genomic_DNA"/>
</dbReference>
<dbReference type="PANTHER" id="PTHR14614:SF162">
    <property type="entry name" value="EXPRESSED PROTEIN"/>
    <property type="match status" value="1"/>
</dbReference>
<dbReference type="HOGENOM" id="CLU_052836_0_0_1"/>
<dbReference type="InterPro" id="IPR029063">
    <property type="entry name" value="SAM-dependent_MTases_sf"/>
</dbReference>
<dbReference type="VEuPathDB" id="FungiDB:PLEOSDRAFT_30864"/>
<dbReference type="GO" id="GO:0005634">
    <property type="term" value="C:nucleus"/>
    <property type="evidence" value="ECO:0007669"/>
    <property type="project" value="TreeGrafter"/>
</dbReference>
<dbReference type="Pfam" id="PF10294">
    <property type="entry name" value="Methyltransf_16"/>
    <property type="match status" value="1"/>
</dbReference>
<proteinExistence type="predicted"/>
<gene>
    <name evidence="1" type="ORF">PLEOSDRAFT_30864</name>
</gene>
<sequence>MFYYVSFLRPPPSIAPLTSPVSFTPQVANDLRTELCPDEHDLFYSWIHEADYKTLLCADILSTRASHSTSVPGKPTKLTTWRPANLYKEIKIPPPPGVQDGSTWRLAITVNGQHRGHSSATIDLWHASGPDRETVGKTPFPVVSMPILFSARGGRTGLTKHEKIERIYRFSSPGRSIDATPPRTVRIVEQTSFDLDKKIWDSGIGLSAWILGVINSIPESGHPSLGHEVREAVLSTTTTVIELGLSICWNVCGQVSELAFIGTGTGIVSLVIAASRSTAISEDEDKAKIYATDLPSALPLLEHNIEINTPSCFPRRPPIPLALDWDEELPDVIQKTDGAELIVMADVTYNTTSFPALVKTLERLVKLSVRSGKQPLLLLGYKERDEAERTLWDMVKEIGIDFQKVGEREGAGGFPVEIWIARREQPRRTVLGAQQ</sequence>
<dbReference type="PANTHER" id="PTHR14614">
    <property type="entry name" value="HEPATOCELLULAR CARCINOMA-ASSOCIATED ANTIGEN"/>
    <property type="match status" value="1"/>
</dbReference>
<dbReference type="Gene3D" id="3.40.50.150">
    <property type="entry name" value="Vaccinia Virus protein VP39"/>
    <property type="match status" value="1"/>
</dbReference>
<dbReference type="GO" id="GO:0005737">
    <property type="term" value="C:cytoplasm"/>
    <property type="evidence" value="ECO:0007669"/>
    <property type="project" value="TreeGrafter"/>
</dbReference>
<dbReference type="Proteomes" id="UP000027073">
    <property type="component" value="Unassembled WGS sequence"/>
</dbReference>
<reference evidence="2" key="1">
    <citation type="journal article" date="2014" name="Proc. Natl. Acad. Sci. U.S.A.">
        <title>Extensive sampling of basidiomycete genomes demonstrates inadequacy of the white-rot/brown-rot paradigm for wood decay fungi.</title>
        <authorList>
            <person name="Riley R."/>
            <person name="Salamov A.A."/>
            <person name="Brown D.W."/>
            <person name="Nagy L.G."/>
            <person name="Floudas D."/>
            <person name="Held B.W."/>
            <person name="Levasseur A."/>
            <person name="Lombard V."/>
            <person name="Morin E."/>
            <person name="Otillar R."/>
            <person name="Lindquist E.A."/>
            <person name="Sun H."/>
            <person name="LaButti K.M."/>
            <person name="Schmutz J."/>
            <person name="Jabbour D."/>
            <person name="Luo H."/>
            <person name="Baker S.E."/>
            <person name="Pisabarro A.G."/>
            <person name="Walton J.D."/>
            <person name="Blanchette R.A."/>
            <person name="Henrissat B."/>
            <person name="Martin F."/>
            <person name="Cullen D."/>
            <person name="Hibbett D.S."/>
            <person name="Grigoriev I.V."/>
        </authorList>
    </citation>
    <scope>NUCLEOTIDE SEQUENCE [LARGE SCALE GENOMIC DNA]</scope>
    <source>
        <strain evidence="2">PC15</strain>
    </source>
</reference>
<name>A0A067NGA3_PLEO1</name>
<dbReference type="OrthoDB" id="413520at2759"/>
<dbReference type="InParanoid" id="A0A067NGA3"/>